<comment type="caution">
    <text evidence="9">The sequence shown here is derived from an EMBL/GenBank/DDBJ whole genome shotgun (WGS) entry which is preliminary data.</text>
</comment>
<evidence type="ECO:0000313" key="9">
    <source>
        <dbReference type="EMBL" id="TWS30567.1"/>
    </source>
</evidence>
<evidence type="ECO:0000313" key="10">
    <source>
        <dbReference type="Proteomes" id="UP000319375"/>
    </source>
</evidence>
<dbReference type="InterPro" id="IPR002758">
    <property type="entry name" value="Cation_antiport_E"/>
</dbReference>
<keyword evidence="4 8" id="KW-0812">Transmembrane</keyword>
<dbReference type="Proteomes" id="UP000319375">
    <property type="component" value="Unassembled WGS sequence"/>
</dbReference>
<keyword evidence="5 8" id="KW-1133">Transmembrane helix</keyword>
<dbReference type="PANTHER" id="PTHR34584">
    <property type="entry name" value="NA(+)/H(+) ANTIPORTER SUBUNIT E1"/>
    <property type="match status" value="1"/>
</dbReference>
<comment type="subcellular location">
    <subcellularLocation>
        <location evidence="1">Cell membrane</location>
        <topology evidence="1">Multi-pass membrane protein</topology>
    </subcellularLocation>
</comment>
<comment type="similarity">
    <text evidence="2">Belongs to the CPA3 antiporters (TC 2.A.63) subunit E family.</text>
</comment>
<evidence type="ECO:0000256" key="5">
    <source>
        <dbReference type="ARBA" id="ARBA00022989"/>
    </source>
</evidence>
<dbReference type="RefSeq" id="WP_146485204.1">
    <property type="nucleotide sequence ID" value="NZ_VIGX01000001.1"/>
</dbReference>
<reference evidence="9 10" key="1">
    <citation type="submission" date="2019-06" db="EMBL/GenBank/DDBJ databases">
        <title>Tsukamurella conjunctivitidis sp. nov., Tsukamurella assacharolytica sp. nov. and Tsukamurella sputae sp. nov. isolated from patients with conjunctivitis, bacteraemia (lymphoma) and respiratory infection (sputum) in Hong Kong.</title>
        <authorList>
            <person name="Teng J.L.L."/>
            <person name="Lee H.H."/>
            <person name="Fong J.Y.H."/>
            <person name="Fok K.M.N."/>
            <person name="Lau S.K.P."/>
            <person name="Woo P.C.Y."/>
        </authorList>
    </citation>
    <scope>NUCLEOTIDE SEQUENCE [LARGE SCALE GENOMIC DNA]</scope>
    <source>
        <strain evidence="9 10">HKU72</strain>
    </source>
</reference>
<gene>
    <name evidence="9" type="ORF">FK530_01455</name>
</gene>
<evidence type="ECO:0000256" key="7">
    <source>
        <dbReference type="SAM" id="MobiDB-lite"/>
    </source>
</evidence>
<dbReference type="GO" id="GO:0005886">
    <property type="term" value="C:plasma membrane"/>
    <property type="evidence" value="ECO:0007669"/>
    <property type="project" value="UniProtKB-SubCell"/>
</dbReference>
<dbReference type="NCBIfam" id="NF006521">
    <property type="entry name" value="PRK08965.1-5"/>
    <property type="match status" value="1"/>
</dbReference>
<evidence type="ECO:0000256" key="8">
    <source>
        <dbReference type="SAM" id="Phobius"/>
    </source>
</evidence>
<dbReference type="GO" id="GO:0008324">
    <property type="term" value="F:monoatomic cation transmembrane transporter activity"/>
    <property type="evidence" value="ECO:0007669"/>
    <property type="project" value="InterPro"/>
</dbReference>
<keyword evidence="10" id="KW-1185">Reference proteome</keyword>
<evidence type="ECO:0000256" key="4">
    <source>
        <dbReference type="ARBA" id="ARBA00022692"/>
    </source>
</evidence>
<keyword evidence="3" id="KW-1003">Cell membrane</keyword>
<dbReference type="OrthoDB" id="3556991at2"/>
<accession>A0A5C5S566</accession>
<feature type="transmembrane region" description="Helical" evidence="8">
    <location>
        <begin position="45"/>
        <end position="66"/>
    </location>
</feature>
<protein>
    <submittedName>
        <fullName evidence="9">Na+/H+ antiporter subunit E</fullName>
    </submittedName>
</protein>
<evidence type="ECO:0000256" key="1">
    <source>
        <dbReference type="ARBA" id="ARBA00004651"/>
    </source>
</evidence>
<keyword evidence="6 8" id="KW-0472">Membrane</keyword>
<dbReference type="EMBL" id="VIGX01000001">
    <property type="protein sequence ID" value="TWS30567.1"/>
    <property type="molecule type" value="Genomic_DNA"/>
</dbReference>
<evidence type="ECO:0000256" key="3">
    <source>
        <dbReference type="ARBA" id="ARBA00022475"/>
    </source>
</evidence>
<evidence type="ECO:0000256" key="2">
    <source>
        <dbReference type="ARBA" id="ARBA00006228"/>
    </source>
</evidence>
<dbReference type="AlphaFoldDB" id="A0A5C5S566"/>
<sequence>MARRLVTRILPDLRDGRAVAVKVGQLIWLDAVWVMLWGSVTWGNIAGGLLVGLAILLLLPLPPVPVEGRVHLGSLLKLIGVFIVEMFRSSIEVAWLAIRPGSMPLSAVLRAKVSIKSDLVLTLLVDMMNLIPGTMVLDIDTKRRLLYVHVVDVSSEKAVRQFYRSTARLERLFIDAFERDNEWHASPMHGIDDDDFHHVTPGARGLAGDARRMAAPEIAYRKAHPTAGPGQQVPEGEGKA</sequence>
<proteinExistence type="inferred from homology"/>
<dbReference type="PANTHER" id="PTHR34584:SF1">
    <property type="entry name" value="NA(+)_H(+) ANTIPORTER SUBUNIT E1"/>
    <property type="match status" value="1"/>
</dbReference>
<organism evidence="9 10">
    <name type="scientific">Tsukamurella conjunctivitidis</name>
    <dbReference type="NCBI Taxonomy" id="2592068"/>
    <lineage>
        <taxon>Bacteria</taxon>
        <taxon>Bacillati</taxon>
        <taxon>Actinomycetota</taxon>
        <taxon>Actinomycetes</taxon>
        <taxon>Mycobacteriales</taxon>
        <taxon>Tsukamurellaceae</taxon>
        <taxon>Tsukamurella</taxon>
    </lineage>
</organism>
<dbReference type="Pfam" id="PF01899">
    <property type="entry name" value="MNHE"/>
    <property type="match status" value="1"/>
</dbReference>
<name>A0A5C5S566_9ACTN</name>
<feature type="region of interest" description="Disordered" evidence="7">
    <location>
        <begin position="221"/>
        <end position="240"/>
    </location>
</feature>
<evidence type="ECO:0000256" key="6">
    <source>
        <dbReference type="ARBA" id="ARBA00023136"/>
    </source>
</evidence>